<protein>
    <recommendedName>
        <fullName evidence="7">BHLH domain-containing protein</fullName>
    </recommendedName>
</protein>
<evidence type="ECO:0000256" key="1">
    <source>
        <dbReference type="ARBA" id="ARBA00004123"/>
    </source>
</evidence>
<dbReference type="AlphaFoldDB" id="A0A1D1VP10"/>
<dbReference type="PROSITE" id="PS50888">
    <property type="entry name" value="BHLH"/>
    <property type="match status" value="1"/>
</dbReference>
<feature type="region of interest" description="Disordered" evidence="6">
    <location>
        <begin position="90"/>
        <end position="115"/>
    </location>
</feature>
<dbReference type="STRING" id="947166.A0A1D1VP10"/>
<dbReference type="GO" id="GO:0000977">
    <property type="term" value="F:RNA polymerase II transcription regulatory region sequence-specific DNA binding"/>
    <property type="evidence" value="ECO:0007669"/>
    <property type="project" value="TreeGrafter"/>
</dbReference>
<name>A0A1D1VP10_RAMVA</name>
<comment type="caution">
    <text evidence="8">The sequence shown here is derived from an EMBL/GenBank/DDBJ whole genome shotgun (WGS) entry which is preliminary data.</text>
</comment>
<proteinExistence type="predicted"/>
<keyword evidence="3" id="KW-0238">DNA-binding</keyword>
<keyword evidence="9" id="KW-1185">Reference proteome</keyword>
<evidence type="ECO:0000256" key="2">
    <source>
        <dbReference type="ARBA" id="ARBA00023015"/>
    </source>
</evidence>
<evidence type="ECO:0000256" key="6">
    <source>
        <dbReference type="SAM" id="MobiDB-lite"/>
    </source>
</evidence>
<dbReference type="SUPFAM" id="SSF47459">
    <property type="entry name" value="HLH, helix-loop-helix DNA-binding domain"/>
    <property type="match status" value="1"/>
</dbReference>
<dbReference type="GO" id="GO:0032502">
    <property type="term" value="P:developmental process"/>
    <property type="evidence" value="ECO:0007669"/>
    <property type="project" value="TreeGrafter"/>
</dbReference>
<dbReference type="SMART" id="SM00353">
    <property type="entry name" value="HLH"/>
    <property type="match status" value="1"/>
</dbReference>
<dbReference type="GO" id="GO:0046983">
    <property type="term" value="F:protein dimerization activity"/>
    <property type="evidence" value="ECO:0007669"/>
    <property type="project" value="InterPro"/>
</dbReference>
<comment type="subcellular location">
    <subcellularLocation>
        <location evidence="1">Nucleus</location>
    </subcellularLocation>
</comment>
<dbReference type="InterPro" id="IPR011598">
    <property type="entry name" value="bHLH_dom"/>
</dbReference>
<keyword evidence="4" id="KW-0804">Transcription</keyword>
<evidence type="ECO:0000256" key="5">
    <source>
        <dbReference type="ARBA" id="ARBA00023242"/>
    </source>
</evidence>
<evidence type="ECO:0000259" key="7">
    <source>
        <dbReference type="PROSITE" id="PS50888"/>
    </source>
</evidence>
<dbReference type="PANTHER" id="PTHR23349">
    <property type="entry name" value="BASIC HELIX-LOOP-HELIX TRANSCRIPTION FACTOR, TWIST"/>
    <property type="match status" value="1"/>
</dbReference>
<feature type="compositionally biased region" description="Basic and acidic residues" evidence="6">
    <location>
        <begin position="217"/>
        <end position="226"/>
    </location>
</feature>
<dbReference type="InterPro" id="IPR036638">
    <property type="entry name" value="HLH_DNA-bd_sf"/>
</dbReference>
<feature type="domain" description="BHLH" evidence="7">
    <location>
        <begin position="135"/>
        <end position="187"/>
    </location>
</feature>
<reference evidence="8 9" key="1">
    <citation type="journal article" date="2016" name="Nat. Commun.">
        <title>Extremotolerant tardigrade genome and improved radiotolerance of human cultured cells by tardigrade-unique protein.</title>
        <authorList>
            <person name="Hashimoto T."/>
            <person name="Horikawa D.D."/>
            <person name="Saito Y."/>
            <person name="Kuwahara H."/>
            <person name="Kozuka-Hata H."/>
            <person name="Shin-I T."/>
            <person name="Minakuchi Y."/>
            <person name="Ohishi K."/>
            <person name="Motoyama A."/>
            <person name="Aizu T."/>
            <person name="Enomoto A."/>
            <person name="Kondo K."/>
            <person name="Tanaka S."/>
            <person name="Hara Y."/>
            <person name="Koshikawa S."/>
            <person name="Sagara H."/>
            <person name="Miura T."/>
            <person name="Yokobori S."/>
            <person name="Miyagawa K."/>
            <person name="Suzuki Y."/>
            <person name="Kubo T."/>
            <person name="Oyama M."/>
            <person name="Kohara Y."/>
            <person name="Fujiyama A."/>
            <person name="Arakawa K."/>
            <person name="Katayama T."/>
            <person name="Toyoda A."/>
            <person name="Kunieda T."/>
        </authorList>
    </citation>
    <scope>NUCLEOTIDE SEQUENCE [LARGE SCALE GENOMIC DNA]</scope>
    <source>
        <strain evidence="8 9">YOKOZUNA-1</strain>
    </source>
</reference>
<feature type="compositionally biased region" description="Polar residues" evidence="6">
    <location>
        <begin position="103"/>
        <end position="115"/>
    </location>
</feature>
<evidence type="ECO:0000313" key="9">
    <source>
        <dbReference type="Proteomes" id="UP000186922"/>
    </source>
</evidence>
<organism evidence="8 9">
    <name type="scientific">Ramazzottius varieornatus</name>
    <name type="common">Water bear</name>
    <name type="synonym">Tardigrade</name>
    <dbReference type="NCBI Taxonomy" id="947166"/>
    <lineage>
        <taxon>Eukaryota</taxon>
        <taxon>Metazoa</taxon>
        <taxon>Ecdysozoa</taxon>
        <taxon>Tardigrada</taxon>
        <taxon>Eutardigrada</taxon>
        <taxon>Parachela</taxon>
        <taxon>Hypsibioidea</taxon>
        <taxon>Ramazzottiidae</taxon>
        <taxon>Ramazzottius</taxon>
    </lineage>
</organism>
<dbReference type="Gene3D" id="4.10.280.10">
    <property type="entry name" value="Helix-loop-helix DNA-binding domain"/>
    <property type="match status" value="1"/>
</dbReference>
<dbReference type="Proteomes" id="UP000186922">
    <property type="component" value="Unassembled WGS sequence"/>
</dbReference>
<feature type="region of interest" description="Disordered" evidence="6">
    <location>
        <begin position="217"/>
        <end position="245"/>
    </location>
</feature>
<dbReference type="Pfam" id="PF00010">
    <property type="entry name" value="HLH"/>
    <property type="match status" value="1"/>
</dbReference>
<dbReference type="GO" id="GO:0005634">
    <property type="term" value="C:nucleus"/>
    <property type="evidence" value="ECO:0007669"/>
    <property type="project" value="UniProtKB-SubCell"/>
</dbReference>
<dbReference type="CDD" id="cd11466">
    <property type="entry name" value="bHLH_TS_HAND"/>
    <property type="match status" value="1"/>
</dbReference>
<dbReference type="FunFam" id="4.10.280.10:FF:000010">
    <property type="entry name" value="Scleraxis bHLH transcription factor"/>
    <property type="match status" value="1"/>
</dbReference>
<dbReference type="GO" id="GO:0000981">
    <property type="term" value="F:DNA-binding transcription factor activity, RNA polymerase II-specific"/>
    <property type="evidence" value="ECO:0007669"/>
    <property type="project" value="TreeGrafter"/>
</dbReference>
<sequence length="272" mass="30157">MASLVGYTCSNYFHPANLTNEAVIFASTNYEPDSCQYQSAYCHTEAVNLSSSSPYDHSLPGWPNDVMSTSSASPTNSTYSLPNFGSSSPLSQYEQYSGGPRSGNGTTSQFTGRPSASLNAKNMASIFLPKVRVVKRRVSANKKERRRTISINTAFSDLRDCIPNVPMDTKLSKIKTLRLATSYIAHLMEVLDKNDGQSPLNPADGFRSILTKTLERRDERRKRGEALKSITPTSTSAKKMSRKNRTGWPQHVWALELNQKATPATHQKFSFT</sequence>
<evidence type="ECO:0000256" key="4">
    <source>
        <dbReference type="ARBA" id="ARBA00023163"/>
    </source>
</evidence>
<dbReference type="EMBL" id="BDGG01000006">
    <property type="protein sequence ID" value="GAV00259.1"/>
    <property type="molecule type" value="Genomic_DNA"/>
</dbReference>
<gene>
    <name evidence="8" type="primary">RvY_11135</name>
    <name evidence="8" type="synonym">RvY_11135.1</name>
    <name evidence="8" type="ORF">RvY_11135-1</name>
</gene>
<dbReference type="InterPro" id="IPR050283">
    <property type="entry name" value="E-box_TF_Regulators"/>
</dbReference>
<keyword evidence="5" id="KW-0539">Nucleus</keyword>
<accession>A0A1D1VP10</accession>
<dbReference type="PANTHER" id="PTHR23349:SF68">
    <property type="entry name" value="FI14601P"/>
    <property type="match status" value="1"/>
</dbReference>
<keyword evidence="2" id="KW-0805">Transcription regulation</keyword>
<dbReference type="OrthoDB" id="10055449at2759"/>
<evidence type="ECO:0000256" key="3">
    <source>
        <dbReference type="ARBA" id="ARBA00023125"/>
    </source>
</evidence>
<evidence type="ECO:0000313" key="8">
    <source>
        <dbReference type="EMBL" id="GAV00259.1"/>
    </source>
</evidence>